<evidence type="ECO:0000256" key="6">
    <source>
        <dbReference type="ARBA" id="ARBA00023015"/>
    </source>
</evidence>
<dbReference type="PROSITE" id="PS50014">
    <property type="entry name" value="BROMODOMAIN_2"/>
    <property type="match status" value="1"/>
</dbReference>
<evidence type="ECO:0000256" key="2">
    <source>
        <dbReference type="ARBA" id="ARBA00022553"/>
    </source>
</evidence>
<dbReference type="FunFam" id="3.30.40.10:FF:000300">
    <property type="entry name" value="Bromodomain adjacent to zinc finger domain protein 1A"/>
    <property type="match status" value="1"/>
</dbReference>
<dbReference type="GO" id="GO:0006355">
    <property type="term" value="P:regulation of DNA-templated transcription"/>
    <property type="evidence" value="ECO:0007669"/>
    <property type="project" value="TreeGrafter"/>
</dbReference>
<dbReference type="SUPFAM" id="SSF47370">
    <property type="entry name" value="Bromodomain"/>
    <property type="match status" value="1"/>
</dbReference>
<sequence length="1607" mass="184492">MPLLRKKNKNFEDLKDREALKDNEEVFFCEQTKEIFRNYEDYFQRVMLLNSMVWSCSLTGKTNLTYDEALESEKAARKILRKYPQAMKSPVIMVAAQTKRCAINELMDDVFGYVKDHYFKNEEIECLSSDGKFYIPCKVLECIPPASSNKASPIKASSLKYRVEEINDNDSDDDEDCKIVPDATVRVVPADQVRRDRFTFTKDKCRLFVKQHIDLVDGMLKIKDASYKKFVTDEKIKFDDIFFGKPPDFELSKRLILDKQKAEERAKAGVKPKAKKNTTNDKQKSTTTTTKSKDGKQQTMTKYLNKSTEGKSTDASSSSKPPPKDPEKEKKLKEEMERVRKENAAREAERQKKLAEERVELLTQVSIAYKKYNQIQDDQELQDHRPLPVSKPVSSIIGGKHFSDFIHVLEFMTSFAELLSIRDKFPHGLSMELLERALVKKEVNGPLSDILQVLLSTIFSLQVEEENEVEIAYETSAEYNESNKRVVKTPADTAAWCIQHYSTKLNELPMDSTTISELLRLHFLSSGAAIKDQGAKWRYAQRGGYQSSDDPGQRIINEYPHILRLLSVNTVFQLSTTDVLKILTCLVDQLLTYGNVRDLIDDRLEKARAAKQQLQVANSNKRKREQKANAEKIAMREDSKKKVAALEGNSEDKIKLKKELDEKMEKEFARIDADTEREVGKILKEIEQCKENFFDYQMYLGSDRAYRNYWLFESLPGLFVEHNTTFAGKCRETPIKYIPGLANCPTDKRYAFIKQIIMNSKASNDKENISEDIENAMAKGTYTIQTSHKTGDKNLNTSQPPPSSALPPNGSVVKKDHQNLTHKDLLMCTANSQDCPVHSAKYPERSYWSYYSTEEEIRALIDGLNSRGVREKQLRENLELEKVLIVNHIKMCPIEKVSFNADDHEKIMNEILTKTARRYDQANLNHEPGTDASVIFDSTLRENLLDMEAKITVGYLGFMKVKDRFEWRQNIENGTFNELCAALKFGPSRLHDGGGGGNESSDTGSEKYPIVDPGSKLPDTPNLESEDSSDEMVPFVLSDKQKETIHSWSTALLQIEQAIDSKFFRHPFGPKKELKDKVAQAKKIAEGQKYLTQWEESLMRSTTYAQVFLHYNVLFDAVQWSRSIEKIACMICRRKGDPNMTLLCDDCNKACHMYCLKPKLKEIPAGDWFCPKCKPENYKENRGRKRKIFVEKEELEEEEEEEFGREVYDDSISQEDSQEDDAGEKCKECKVLGADIKCTKCKHFYHMQCTNLNKTPKKHWHCDSCKTSGAVKKKGTEKKAKKQSIFKIRPVSSDNEAANGEDDDDDVVDEEVDEGEEEEEIVNSKKSRKSKQGDSPSGRRSGRASLKQQKDEESSGTSRRSVKRKLLQDDEESDSDLPKKRRRDRHSTGTQQNGFHNSSENSEESDDDSDLPLARSRKRRSKKQSSSPEDAKARRSRRTGDDLPLHSVNLYTLLDDIIKHQDSWPFNRPVSVKEVPDYYKIIEKPMDFARVKSNLNMGKYKNNFDIMDDVQLVFANCDLYNTNESEIYKAGIRLERYVEKRCKELCLPFKASDMIKTEIKKNGIKHKHTTTTTEDGSNENGEENGDENDSDEKPLKQNKNKKRRSKL</sequence>
<dbReference type="PROSITE" id="PS51136">
    <property type="entry name" value="WAC"/>
    <property type="match status" value="1"/>
</dbReference>
<feature type="compositionally biased region" description="Basic residues" evidence="16">
    <location>
        <begin position="1596"/>
        <end position="1607"/>
    </location>
</feature>
<feature type="domain" description="DDT" evidence="19">
    <location>
        <begin position="399"/>
        <end position="464"/>
    </location>
</feature>
<keyword evidence="9" id="KW-0804">Transcription</keyword>
<feature type="coiled-coil region" evidence="15">
    <location>
        <begin position="604"/>
        <end position="666"/>
    </location>
</feature>
<dbReference type="Pfam" id="PF00439">
    <property type="entry name" value="Bromodomain"/>
    <property type="match status" value="1"/>
</dbReference>
<reference evidence="21" key="1">
    <citation type="journal article" date="2014" name="Insect Biochem. Mol. Biol.">
        <title>An insight into the sialome of the frog biting fly, Corethrella appendiculata.</title>
        <authorList>
            <person name="Ribeiro J.M.C."/>
            <person name="Chagas A.C."/>
            <person name="Pham V.M."/>
            <person name="Lounibos L.P."/>
            <person name="Calvo E."/>
        </authorList>
    </citation>
    <scope>NUCLEOTIDE SEQUENCE</scope>
    <source>
        <tissue evidence="21">Salivary glands</tissue>
    </source>
</reference>
<evidence type="ECO:0000256" key="14">
    <source>
        <dbReference type="PROSITE-ProRule" id="PRU00475"/>
    </source>
</evidence>
<evidence type="ECO:0000256" key="5">
    <source>
        <dbReference type="ARBA" id="ARBA00022833"/>
    </source>
</evidence>
<keyword evidence="10 14" id="KW-0539">Nucleus</keyword>
<dbReference type="Pfam" id="PF00628">
    <property type="entry name" value="PHD"/>
    <property type="match status" value="1"/>
</dbReference>
<dbReference type="EMBL" id="GANO01000167">
    <property type="protein sequence ID" value="JAB59704.1"/>
    <property type="molecule type" value="mRNA"/>
</dbReference>
<dbReference type="Gene3D" id="3.30.40.10">
    <property type="entry name" value="Zinc/RING finger domain, C3HC4 (zinc finger)"/>
    <property type="match status" value="2"/>
</dbReference>
<evidence type="ECO:0000256" key="3">
    <source>
        <dbReference type="ARBA" id="ARBA00022723"/>
    </source>
</evidence>
<feature type="region of interest" description="Disordered" evidence="16">
    <location>
        <begin position="787"/>
        <end position="810"/>
    </location>
</feature>
<feature type="region of interest" description="Disordered" evidence="16">
    <location>
        <begin position="1197"/>
        <end position="1219"/>
    </location>
</feature>
<dbReference type="PROSITE" id="PS50016">
    <property type="entry name" value="ZF_PHD_2"/>
    <property type="match status" value="2"/>
</dbReference>
<feature type="region of interest" description="Disordered" evidence="16">
    <location>
        <begin position="263"/>
        <end position="352"/>
    </location>
</feature>
<feature type="domain" description="WAC" evidence="20">
    <location>
        <begin position="24"/>
        <end position="132"/>
    </location>
</feature>
<dbReference type="GO" id="GO:0008623">
    <property type="term" value="C:CHRAC"/>
    <property type="evidence" value="ECO:0007669"/>
    <property type="project" value="TreeGrafter"/>
</dbReference>
<feature type="compositionally biased region" description="Acidic residues" evidence="16">
    <location>
        <begin position="1576"/>
        <end position="1590"/>
    </location>
</feature>
<keyword evidence="5" id="KW-0862">Zinc</keyword>
<dbReference type="GO" id="GO:0000228">
    <property type="term" value="C:nuclear chromosome"/>
    <property type="evidence" value="ECO:0007669"/>
    <property type="project" value="TreeGrafter"/>
</dbReference>
<feature type="region of interest" description="Disordered" evidence="16">
    <location>
        <begin position="1566"/>
        <end position="1607"/>
    </location>
</feature>
<evidence type="ECO:0000259" key="18">
    <source>
        <dbReference type="PROSITE" id="PS50016"/>
    </source>
</evidence>
<dbReference type="InterPro" id="IPR019787">
    <property type="entry name" value="Znf_PHD-finger"/>
</dbReference>
<evidence type="ECO:0000256" key="12">
    <source>
        <dbReference type="PROSITE-ProRule" id="PRU00035"/>
    </source>
</evidence>
<organism evidence="21">
    <name type="scientific">Corethrella appendiculata</name>
    <dbReference type="NCBI Taxonomy" id="1370023"/>
    <lineage>
        <taxon>Eukaryota</taxon>
        <taxon>Metazoa</taxon>
        <taxon>Ecdysozoa</taxon>
        <taxon>Arthropoda</taxon>
        <taxon>Hexapoda</taxon>
        <taxon>Insecta</taxon>
        <taxon>Pterygota</taxon>
        <taxon>Neoptera</taxon>
        <taxon>Endopterygota</taxon>
        <taxon>Diptera</taxon>
        <taxon>Nematocera</taxon>
        <taxon>Culicoidea</taxon>
        <taxon>Chaoboridae</taxon>
        <taxon>Corethrella</taxon>
    </lineage>
</organism>
<evidence type="ECO:0000259" key="20">
    <source>
        <dbReference type="PROSITE" id="PS51136"/>
    </source>
</evidence>
<protein>
    <recommendedName>
        <fullName evidence="11">Bromodomain adjacent to zinc finger domain protein 1A</fullName>
    </recommendedName>
</protein>
<dbReference type="PANTHER" id="PTHR46510">
    <property type="entry name" value="BROMODOMAIN ADJACENT TO ZINC FINGER DOMAIN PROTEIN 1A"/>
    <property type="match status" value="1"/>
</dbReference>
<dbReference type="PROSITE" id="PS50827">
    <property type="entry name" value="DDT"/>
    <property type="match status" value="1"/>
</dbReference>
<dbReference type="GO" id="GO:0045740">
    <property type="term" value="P:positive regulation of DNA replication"/>
    <property type="evidence" value="ECO:0007669"/>
    <property type="project" value="TreeGrafter"/>
</dbReference>
<dbReference type="GO" id="GO:0008270">
    <property type="term" value="F:zinc ion binding"/>
    <property type="evidence" value="ECO:0007669"/>
    <property type="project" value="UniProtKB-KW"/>
</dbReference>
<evidence type="ECO:0000256" key="1">
    <source>
        <dbReference type="ARBA" id="ARBA00004123"/>
    </source>
</evidence>
<keyword evidence="7 15" id="KW-0175">Coiled coil</keyword>
<dbReference type="Pfam" id="PF15613">
    <property type="entry name" value="WSD"/>
    <property type="match status" value="1"/>
</dbReference>
<comment type="subcellular location">
    <subcellularLocation>
        <location evidence="1 14">Nucleus</location>
    </subcellularLocation>
</comment>
<keyword evidence="6" id="KW-0805">Transcription regulation</keyword>
<evidence type="ECO:0000256" key="9">
    <source>
        <dbReference type="ARBA" id="ARBA00023163"/>
    </source>
</evidence>
<evidence type="ECO:0000313" key="21">
    <source>
        <dbReference type="EMBL" id="JAB59704.1"/>
    </source>
</evidence>
<evidence type="ECO:0000256" key="8">
    <source>
        <dbReference type="ARBA" id="ARBA00023117"/>
    </source>
</evidence>
<feature type="domain" description="Bromo" evidence="17">
    <location>
        <begin position="1458"/>
        <end position="1528"/>
    </location>
</feature>
<dbReference type="InterPro" id="IPR011011">
    <property type="entry name" value="Znf_FYVE_PHD"/>
</dbReference>
<dbReference type="InterPro" id="IPR013136">
    <property type="entry name" value="WSTF_Acf1_Cbp146"/>
</dbReference>
<dbReference type="PANTHER" id="PTHR46510:SF1">
    <property type="entry name" value="BROMODOMAIN ADJACENT TO ZINC FINGER DOMAIN PROTEIN 1A"/>
    <property type="match status" value="1"/>
</dbReference>
<evidence type="ECO:0000256" key="16">
    <source>
        <dbReference type="SAM" id="MobiDB-lite"/>
    </source>
</evidence>
<evidence type="ECO:0000256" key="15">
    <source>
        <dbReference type="SAM" id="Coils"/>
    </source>
</evidence>
<keyword evidence="4 13" id="KW-0863">Zinc-finger</keyword>
<accession>W4VS83</accession>
<feature type="compositionally biased region" description="Acidic residues" evidence="16">
    <location>
        <begin position="1401"/>
        <end position="1410"/>
    </location>
</feature>
<dbReference type="CDD" id="cd15489">
    <property type="entry name" value="PHD_SF"/>
    <property type="match status" value="1"/>
</dbReference>
<dbReference type="SMART" id="SM00297">
    <property type="entry name" value="BROMO"/>
    <property type="match status" value="1"/>
</dbReference>
<evidence type="ECO:0000256" key="13">
    <source>
        <dbReference type="PROSITE-ProRule" id="PRU00146"/>
    </source>
</evidence>
<dbReference type="InterPro" id="IPR018359">
    <property type="entry name" value="Bromodomain_CS"/>
</dbReference>
<keyword evidence="3" id="KW-0479">Metal-binding</keyword>
<feature type="compositionally biased region" description="Basic and acidic residues" evidence="16">
    <location>
        <begin position="322"/>
        <end position="352"/>
    </location>
</feature>
<dbReference type="InterPro" id="IPR036427">
    <property type="entry name" value="Bromodomain-like_sf"/>
</dbReference>
<evidence type="ECO:0000259" key="17">
    <source>
        <dbReference type="PROSITE" id="PS50014"/>
    </source>
</evidence>
<dbReference type="Pfam" id="PF10537">
    <property type="entry name" value="WAC_Acf1_DNA_bd"/>
    <property type="match status" value="1"/>
</dbReference>
<dbReference type="PROSITE" id="PS00633">
    <property type="entry name" value="BROMODOMAIN_1"/>
    <property type="match status" value="1"/>
</dbReference>
<dbReference type="GO" id="GO:0031445">
    <property type="term" value="P:regulation of heterochromatin formation"/>
    <property type="evidence" value="ECO:0007669"/>
    <property type="project" value="TreeGrafter"/>
</dbReference>
<dbReference type="InterPro" id="IPR047171">
    <property type="entry name" value="BAZ1A"/>
</dbReference>
<evidence type="ECO:0000256" key="11">
    <source>
        <dbReference type="ARBA" id="ARBA00068253"/>
    </source>
</evidence>
<dbReference type="Pfam" id="PF02791">
    <property type="entry name" value="DDT"/>
    <property type="match status" value="1"/>
</dbReference>
<dbReference type="GO" id="GO:0006338">
    <property type="term" value="P:chromatin remodeling"/>
    <property type="evidence" value="ECO:0007669"/>
    <property type="project" value="InterPro"/>
</dbReference>
<evidence type="ECO:0000256" key="7">
    <source>
        <dbReference type="ARBA" id="ARBA00023054"/>
    </source>
</evidence>
<dbReference type="SMART" id="SM00249">
    <property type="entry name" value="PHD"/>
    <property type="match status" value="2"/>
</dbReference>
<dbReference type="InterPro" id="IPR001487">
    <property type="entry name" value="Bromodomain"/>
</dbReference>
<dbReference type="InterPro" id="IPR019786">
    <property type="entry name" value="Zinc_finger_PHD-type_CS"/>
</dbReference>
<evidence type="ECO:0000259" key="19">
    <source>
        <dbReference type="PROSITE" id="PS50827"/>
    </source>
</evidence>
<keyword evidence="8 12" id="KW-0103">Bromodomain</keyword>
<evidence type="ECO:0000256" key="4">
    <source>
        <dbReference type="ARBA" id="ARBA00022771"/>
    </source>
</evidence>
<dbReference type="SMART" id="SM00571">
    <property type="entry name" value="DDT"/>
    <property type="match status" value="1"/>
</dbReference>
<name>W4VS83_9DIPT</name>
<dbReference type="SUPFAM" id="SSF57903">
    <property type="entry name" value="FYVE/PHD zinc finger"/>
    <property type="match status" value="2"/>
</dbReference>
<dbReference type="PROSITE" id="PS01359">
    <property type="entry name" value="ZF_PHD_1"/>
    <property type="match status" value="1"/>
</dbReference>
<feature type="region of interest" description="Disordered" evidence="16">
    <location>
        <begin position="1289"/>
        <end position="1442"/>
    </location>
</feature>
<dbReference type="Gene3D" id="1.20.920.10">
    <property type="entry name" value="Bromodomain-like"/>
    <property type="match status" value="1"/>
</dbReference>
<proteinExistence type="evidence at transcript level"/>
<feature type="domain" description="PHD-type" evidence="18">
    <location>
        <begin position="1223"/>
        <end position="1268"/>
    </location>
</feature>
<feature type="region of interest" description="Disordered" evidence="16">
    <location>
        <begin position="991"/>
        <end position="1031"/>
    </location>
</feature>
<dbReference type="PRINTS" id="PR00503">
    <property type="entry name" value="BROMODOMAIN"/>
</dbReference>
<feature type="compositionally biased region" description="Acidic residues" evidence="16">
    <location>
        <begin position="1299"/>
        <end position="1321"/>
    </location>
</feature>
<dbReference type="Pfam" id="PF15612">
    <property type="entry name" value="WHIM1"/>
    <property type="match status" value="1"/>
</dbReference>
<dbReference type="InterPro" id="IPR018501">
    <property type="entry name" value="DDT_dom"/>
</dbReference>
<feature type="compositionally biased region" description="Basic and acidic residues" evidence="16">
    <location>
        <begin position="1429"/>
        <end position="1442"/>
    </location>
</feature>
<dbReference type="InterPro" id="IPR013083">
    <property type="entry name" value="Znf_RING/FYVE/PHD"/>
</dbReference>
<dbReference type="InterPro" id="IPR028942">
    <property type="entry name" value="WHIM1_dom"/>
</dbReference>
<keyword evidence="2" id="KW-0597">Phosphoprotein</keyword>
<feature type="compositionally biased region" description="Polar residues" evidence="16">
    <location>
        <begin position="787"/>
        <end position="798"/>
    </location>
</feature>
<dbReference type="InterPro" id="IPR001965">
    <property type="entry name" value="Znf_PHD"/>
</dbReference>
<dbReference type="InterPro" id="IPR028941">
    <property type="entry name" value="WHIM2_dom"/>
</dbReference>
<feature type="domain" description="PHD-type" evidence="18">
    <location>
        <begin position="1126"/>
        <end position="1176"/>
    </location>
</feature>
<evidence type="ECO:0000256" key="10">
    <source>
        <dbReference type="ARBA" id="ARBA00023242"/>
    </source>
</evidence>
<dbReference type="GO" id="GO:0003677">
    <property type="term" value="F:DNA binding"/>
    <property type="evidence" value="ECO:0007669"/>
    <property type="project" value="TreeGrafter"/>
</dbReference>